<dbReference type="Proteomes" id="UP000886653">
    <property type="component" value="Unassembled WGS sequence"/>
</dbReference>
<sequence length="94" mass="10574">MTDDLESARKELRKLKADRKKMTKGKANAAMVQTNNDSSDTIDLSDSESAMLQVNDAAIRTPDKCLTGLDSRHPSQQLCYQGYSNWHNKSTPYH</sequence>
<evidence type="ECO:0000313" key="1">
    <source>
        <dbReference type="EMBL" id="KAG0139255.1"/>
    </source>
</evidence>
<organism evidence="1 2">
    <name type="scientific">Cronartium quercuum f. sp. fusiforme G11</name>
    <dbReference type="NCBI Taxonomy" id="708437"/>
    <lineage>
        <taxon>Eukaryota</taxon>
        <taxon>Fungi</taxon>
        <taxon>Dikarya</taxon>
        <taxon>Basidiomycota</taxon>
        <taxon>Pucciniomycotina</taxon>
        <taxon>Pucciniomycetes</taxon>
        <taxon>Pucciniales</taxon>
        <taxon>Coleosporiaceae</taxon>
        <taxon>Cronartium</taxon>
    </lineage>
</organism>
<dbReference type="EMBL" id="MU167665">
    <property type="protein sequence ID" value="KAG0139255.1"/>
    <property type="molecule type" value="Genomic_DNA"/>
</dbReference>
<protein>
    <submittedName>
        <fullName evidence="1">Uncharacterized protein</fullName>
    </submittedName>
</protein>
<evidence type="ECO:0000313" key="2">
    <source>
        <dbReference type="Proteomes" id="UP000886653"/>
    </source>
</evidence>
<proteinExistence type="predicted"/>
<name>A0A9P6T589_9BASI</name>
<comment type="caution">
    <text evidence="1">The sequence shown here is derived from an EMBL/GenBank/DDBJ whole genome shotgun (WGS) entry which is preliminary data.</text>
</comment>
<accession>A0A9P6T589</accession>
<dbReference type="AlphaFoldDB" id="A0A9P6T589"/>
<gene>
    <name evidence="1" type="ORF">CROQUDRAFT_101857</name>
</gene>
<reference evidence="1" key="1">
    <citation type="submission" date="2013-11" db="EMBL/GenBank/DDBJ databases">
        <title>Genome sequence of the fusiform rust pathogen reveals effectors for host alternation and coevolution with pine.</title>
        <authorList>
            <consortium name="DOE Joint Genome Institute"/>
            <person name="Smith K."/>
            <person name="Pendleton A."/>
            <person name="Kubisiak T."/>
            <person name="Anderson C."/>
            <person name="Salamov A."/>
            <person name="Aerts A."/>
            <person name="Riley R."/>
            <person name="Clum A."/>
            <person name="Lindquist E."/>
            <person name="Ence D."/>
            <person name="Campbell M."/>
            <person name="Kronenberg Z."/>
            <person name="Feau N."/>
            <person name="Dhillon B."/>
            <person name="Hamelin R."/>
            <person name="Burleigh J."/>
            <person name="Smith J."/>
            <person name="Yandell M."/>
            <person name="Nelson C."/>
            <person name="Grigoriev I."/>
            <person name="Davis J."/>
        </authorList>
    </citation>
    <scope>NUCLEOTIDE SEQUENCE</scope>
    <source>
        <strain evidence="1">G11</strain>
    </source>
</reference>
<keyword evidence="2" id="KW-1185">Reference proteome</keyword>